<evidence type="ECO:0000256" key="1">
    <source>
        <dbReference type="SAM" id="MobiDB-lite"/>
    </source>
</evidence>
<dbReference type="Proteomes" id="UP001610432">
    <property type="component" value="Unassembled WGS sequence"/>
</dbReference>
<dbReference type="GeneID" id="98148794"/>
<accession>A0ABR4LFH5</accession>
<feature type="region of interest" description="Disordered" evidence="1">
    <location>
        <begin position="1"/>
        <end position="35"/>
    </location>
</feature>
<dbReference type="EMBL" id="JBFXLQ010000053">
    <property type="protein sequence ID" value="KAL2863298.1"/>
    <property type="molecule type" value="Genomic_DNA"/>
</dbReference>
<evidence type="ECO:0000313" key="2">
    <source>
        <dbReference type="EMBL" id="KAL2863298.1"/>
    </source>
</evidence>
<dbReference type="RefSeq" id="XP_070882277.1">
    <property type="nucleotide sequence ID" value="XM_071033722.1"/>
</dbReference>
<evidence type="ECO:0008006" key="4">
    <source>
        <dbReference type="Google" id="ProtNLM"/>
    </source>
</evidence>
<protein>
    <recommendedName>
        <fullName evidence="4">F-box domain-containing protein</fullName>
    </recommendedName>
</protein>
<evidence type="ECO:0000313" key="3">
    <source>
        <dbReference type="Proteomes" id="UP001610432"/>
    </source>
</evidence>
<organism evidence="2 3">
    <name type="scientific">Aspergillus lucknowensis</name>
    <dbReference type="NCBI Taxonomy" id="176173"/>
    <lineage>
        <taxon>Eukaryota</taxon>
        <taxon>Fungi</taxon>
        <taxon>Dikarya</taxon>
        <taxon>Ascomycota</taxon>
        <taxon>Pezizomycotina</taxon>
        <taxon>Eurotiomycetes</taxon>
        <taxon>Eurotiomycetidae</taxon>
        <taxon>Eurotiales</taxon>
        <taxon>Aspergillaceae</taxon>
        <taxon>Aspergillus</taxon>
        <taxon>Aspergillus subgen. Nidulantes</taxon>
    </lineage>
</organism>
<proteinExistence type="predicted"/>
<sequence length="676" mass="77461">MSHNPNEDQNQNIPVNAHARPPREDPTGGPMEPQVIKGEYIDNNDIGGPVHTYYPPTVQTTPAPMQHWATVNSDINREQNLQGYLIRQQILAGVPPENIIHMNTRPQGATNVHRTGTPTLLQITNHGVAVPHIPAATFNPTPEMYGPNYGFAGPFSDLPYGGPYNQVPVFEHHAIQPPSIPPSLAHGAGRYAVGTSQPLNYTEHPATALQNPGGYAGYAHNLCEFSGNPTSNVHSNGVDYKYDPDGPWIKPELDADQAQQQLLGYPAQAFGTRSVGNAHGQHDVKTEQQGFEAVNAVTPIAMAYTTPDPGELEIIRRKLPQQPTPRLASIKQEPDVGVVATRHDFSILLALLDRPEITLQITGYLRVHDLMSFQALSRSFRAFVIKYLPWIIKRQTQRRLRTASYIFPWRCYQKLWFTRPATRSELPRGIIFCPNDFFIANSASFRWLRMIQHRQITVHSILVAFQYAGHGIPYRFKPAILKIWFLMDIPDVARREWTLRNQNLWRDLDLFMAIFFIIRLDMWVKIQRGNRTGGERRLIMAQRSLTFCLEVLMRHALRNDMEILRAFVRWRYTPLPEQMNEEHIFGVPISEVGSLQYEGYGTGREENKKLRRPDELILREAQRRQLNFQEMYRRIFIHAQSELYTTCERHNSPWDEEMKILLQGRSRDVLSALRLD</sequence>
<reference evidence="2 3" key="1">
    <citation type="submission" date="2024-07" db="EMBL/GenBank/DDBJ databases">
        <title>Section-level genome sequencing and comparative genomics of Aspergillus sections Usti and Cavernicolus.</title>
        <authorList>
            <consortium name="Lawrence Berkeley National Laboratory"/>
            <person name="Nybo J.L."/>
            <person name="Vesth T.C."/>
            <person name="Theobald S."/>
            <person name="Frisvad J.C."/>
            <person name="Larsen T.O."/>
            <person name="Kjaerboelling I."/>
            <person name="Rothschild-Mancinelli K."/>
            <person name="Lyhne E.K."/>
            <person name="Kogle M.E."/>
            <person name="Barry K."/>
            <person name="Clum A."/>
            <person name="Na H."/>
            <person name="Ledsgaard L."/>
            <person name="Lin J."/>
            <person name="Lipzen A."/>
            <person name="Kuo A."/>
            <person name="Riley R."/>
            <person name="Mondo S."/>
            <person name="Labutti K."/>
            <person name="Haridas S."/>
            <person name="Pangalinan J."/>
            <person name="Salamov A.A."/>
            <person name="Simmons B.A."/>
            <person name="Magnuson J.K."/>
            <person name="Chen J."/>
            <person name="Drula E."/>
            <person name="Henrissat B."/>
            <person name="Wiebenga A."/>
            <person name="Lubbers R.J."/>
            <person name="Gomes A.C."/>
            <person name="Macurrencykelacurrency M.R."/>
            <person name="Stajich J."/>
            <person name="Grigoriev I.V."/>
            <person name="Mortensen U.H."/>
            <person name="De Vries R.P."/>
            <person name="Baker S.E."/>
            <person name="Andersen M.R."/>
        </authorList>
    </citation>
    <scope>NUCLEOTIDE SEQUENCE [LARGE SCALE GENOMIC DNA]</scope>
    <source>
        <strain evidence="2 3">CBS 449.75</strain>
    </source>
</reference>
<name>A0ABR4LFH5_9EURO</name>
<feature type="compositionally biased region" description="Polar residues" evidence="1">
    <location>
        <begin position="1"/>
        <end position="14"/>
    </location>
</feature>
<comment type="caution">
    <text evidence="2">The sequence shown here is derived from an EMBL/GenBank/DDBJ whole genome shotgun (WGS) entry which is preliminary data.</text>
</comment>
<keyword evidence="3" id="KW-1185">Reference proteome</keyword>
<gene>
    <name evidence="2" type="ORF">BJX67DRAFT_384770</name>
</gene>